<keyword evidence="1 4" id="KW-0732">Signal</keyword>
<dbReference type="Pfam" id="PF25776">
    <property type="entry name" value="Ig_VWDE"/>
    <property type="match status" value="1"/>
</dbReference>
<dbReference type="InterPro" id="IPR057885">
    <property type="entry name" value="Ig_VWDE"/>
</dbReference>
<dbReference type="Gene3D" id="2.10.25.10">
    <property type="entry name" value="Laminin"/>
    <property type="match status" value="1"/>
</dbReference>
<dbReference type="OrthoDB" id="5982528at2759"/>
<evidence type="ECO:0000256" key="2">
    <source>
        <dbReference type="ARBA" id="ARBA00023157"/>
    </source>
</evidence>
<dbReference type="GO" id="GO:0005576">
    <property type="term" value="C:extracellular region"/>
    <property type="evidence" value="ECO:0007669"/>
    <property type="project" value="TreeGrafter"/>
</dbReference>
<dbReference type="Pfam" id="PF26129">
    <property type="entry name" value="Vwde"/>
    <property type="match status" value="1"/>
</dbReference>
<evidence type="ECO:0000256" key="1">
    <source>
        <dbReference type="ARBA" id="ARBA00022729"/>
    </source>
</evidence>
<dbReference type="PANTHER" id="PTHR14949">
    <property type="entry name" value="EGF-LIKE-DOMAIN, MULTIPLE 7, 8"/>
    <property type="match status" value="1"/>
</dbReference>
<organism evidence="6 7">
    <name type="scientific">Clytia hemisphaerica</name>
    <dbReference type="NCBI Taxonomy" id="252671"/>
    <lineage>
        <taxon>Eukaryota</taxon>
        <taxon>Metazoa</taxon>
        <taxon>Cnidaria</taxon>
        <taxon>Hydrozoa</taxon>
        <taxon>Hydroidolina</taxon>
        <taxon>Leptothecata</taxon>
        <taxon>Obeliida</taxon>
        <taxon>Clytiidae</taxon>
        <taxon>Clytia</taxon>
    </lineage>
</organism>
<evidence type="ECO:0000313" key="6">
    <source>
        <dbReference type="EnsemblMetazoa" id="CLYHEMP014310.1"/>
    </source>
</evidence>
<dbReference type="InterPro" id="IPR001846">
    <property type="entry name" value="VWF_type-D"/>
</dbReference>
<feature type="chain" id="PRO_5029790855" description="VWFD domain-containing protein" evidence="4">
    <location>
        <begin position="21"/>
        <end position="1046"/>
    </location>
</feature>
<evidence type="ECO:0000259" key="5">
    <source>
        <dbReference type="PROSITE" id="PS51233"/>
    </source>
</evidence>
<sequence length="1046" mass="116591">MPWFYCSIVISVSLIIGANSQDPCKDHIVDNSTNVWQRSTGFLALSDTAVRCDRQGFKTGWYRFKSNAGSEMPTSCPPQNACGTNGPIWMNGLHPDTIGQTKTVPVCVRFQSACCKDTFNIDVKKCQEGNEEFYVYNLLPAPGCPESYCIGSETQCPEGKLSPNGFTPGCTDQYPRLSGIPTVTVDQKVLNFTCKFTPQYPNSNAKHQVLWYGAPPNANRKLLKKETLQGTAHQSYLYNKQAEDLTFLSMQDIYCEVHSYFANSATVTDKKRSDFFYAGIKISPQTMILKESDGPKDITFKTTVPITCGPGITSCKLVIEVAQTVKDFVLSFCTVSFDNGGPGQVKTLSVDAKRDFLDDGDKTLKITFSIQRRLRLSEWWINHESIPEVTVNTQDVATGQCQSWGDPHIVPFNEITTYYDHMRVGDYILAKSNARLFEVQTRSFQCGTVACNCAVAVREGDDVMIVDSCRTGIPRARFASTVEPQPGSIMERSTNGKQFTLKFPSGSQVIVDIFRWFAFSDYYWLFTITVLVPPEDYRNTSGLCGNWDQIIPNNNPNTPFNMKSKDGTVYEVAPRTIAPTGFTESWKLSPGTSLFYYRGGPKKCHHKRTHKKCFCDTNAHMNQQINCTANNVVDRPQYNNGNNGFQKLLSPVSEHCGRRRKRRDIGDDEIVLPDDGEDAFYFYDPPQPNGTLPSFPTPNGITEQQADQECDQILRQSDIGKVCLKMIPDLGIDQYKHSCKFDAMVLDDLNAAKFSSLGVLKNECEEKALKNLSLWETGQNGNLQPPQAVGNALCPNDCSGKGKCVNSTCVCDAGYLSTDCSIQTGDKPTLEKVAFNGLCDIRNKDCLRTRVVGKNFVNSPKLACQTNKLKFTTDHGIDTTFNGESTVQKSQLLSFAELTCDIPNVPVDIMFSSTQKGIPVGGFDIRLSNDGNSFTSQSSQFVIYDSKCLICDAASHNCRWKDDSCRVNNYCFANGESHPTDWCKKCVGQNTFTARKDNLAPVFRTSTPYKVFKHARMNFTIPVSDPEQKRTSRQIGVAIFVISEKK</sequence>
<dbReference type="GO" id="GO:0005102">
    <property type="term" value="F:signaling receptor binding"/>
    <property type="evidence" value="ECO:0007669"/>
    <property type="project" value="TreeGrafter"/>
</dbReference>
<evidence type="ECO:0000256" key="3">
    <source>
        <dbReference type="ARBA" id="ARBA00023180"/>
    </source>
</evidence>
<dbReference type="Pfam" id="PF23283">
    <property type="entry name" value="D8C_UMOD"/>
    <property type="match status" value="1"/>
</dbReference>
<dbReference type="FunFam" id="2.10.25.10:FF:000001">
    <property type="entry name" value="Tenascin C"/>
    <property type="match status" value="1"/>
</dbReference>
<evidence type="ECO:0000313" key="7">
    <source>
        <dbReference type="Proteomes" id="UP000594262"/>
    </source>
</evidence>
<dbReference type="PANTHER" id="PTHR14949:SF54">
    <property type="entry name" value="VWFD DOMAIN-CONTAINING PROTEIN"/>
    <property type="match status" value="1"/>
</dbReference>
<feature type="domain" description="VWFD" evidence="5">
    <location>
        <begin position="399"/>
        <end position="594"/>
    </location>
</feature>
<feature type="signal peptide" evidence="4">
    <location>
        <begin position="1"/>
        <end position="20"/>
    </location>
</feature>
<dbReference type="AlphaFoldDB" id="A0A7M6DKV0"/>
<keyword evidence="2" id="KW-1015">Disulfide bond</keyword>
<protein>
    <recommendedName>
        <fullName evidence="5">VWFD domain-containing protein</fullName>
    </recommendedName>
</protein>
<dbReference type="EnsemblMetazoa" id="CLYHEMT014310.1">
    <property type="protein sequence ID" value="CLYHEMP014310.1"/>
    <property type="gene ID" value="CLYHEMG014310"/>
</dbReference>
<evidence type="ECO:0000256" key="4">
    <source>
        <dbReference type="SAM" id="SignalP"/>
    </source>
</evidence>
<keyword evidence="7" id="KW-1185">Reference proteome</keyword>
<keyword evidence="3" id="KW-0325">Glycoprotein</keyword>
<dbReference type="GO" id="GO:0009986">
    <property type="term" value="C:cell surface"/>
    <property type="evidence" value="ECO:0007669"/>
    <property type="project" value="TreeGrafter"/>
</dbReference>
<dbReference type="InterPro" id="IPR050969">
    <property type="entry name" value="Dev_Signal_Modulators"/>
</dbReference>
<name>A0A7M6DKV0_9CNID</name>
<reference evidence="6" key="1">
    <citation type="submission" date="2021-01" db="UniProtKB">
        <authorList>
            <consortium name="EnsemblMetazoa"/>
        </authorList>
    </citation>
    <scope>IDENTIFICATION</scope>
</reference>
<dbReference type="InterPro" id="IPR057774">
    <property type="entry name" value="D8C_UMOD/GP2/OIT3-like"/>
</dbReference>
<dbReference type="Proteomes" id="UP000594262">
    <property type="component" value="Unplaced"/>
</dbReference>
<proteinExistence type="predicted"/>
<dbReference type="InterPro" id="IPR058727">
    <property type="entry name" value="Helical_Vwde"/>
</dbReference>
<accession>A0A7M6DKV0</accession>
<dbReference type="PROSITE" id="PS51233">
    <property type="entry name" value="VWFD"/>
    <property type="match status" value="1"/>
</dbReference>